<sequence length="109" mass="11973">MTIPILLAKLKNCCEISSGESGANSDSLDSSPNLGSKHYAGTMFSSEADVKTVVENWLNGQGRDFYQAGLNKLFLRSDKCLNRFADYVEKLSASMPINSLLYILSNDNK</sequence>
<dbReference type="AlphaFoldDB" id="A0A4Y2VJ95"/>
<protein>
    <submittedName>
        <fullName evidence="2">Uncharacterized protein</fullName>
    </submittedName>
</protein>
<name>A0A4Y2VJ95_ARAVE</name>
<dbReference type="EMBL" id="BGPR01046757">
    <property type="protein sequence ID" value="GBO23708.1"/>
    <property type="molecule type" value="Genomic_DNA"/>
</dbReference>
<organism evidence="2 3">
    <name type="scientific">Araneus ventricosus</name>
    <name type="common">Orbweaver spider</name>
    <name type="synonym">Epeira ventricosa</name>
    <dbReference type="NCBI Taxonomy" id="182803"/>
    <lineage>
        <taxon>Eukaryota</taxon>
        <taxon>Metazoa</taxon>
        <taxon>Ecdysozoa</taxon>
        <taxon>Arthropoda</taxon>
        <taxon>Chelicerata</taxon>
        <taxon>Arachnida</taxon>
        <taxon>Araneae</taxon>
        <taxon>Araneomorphae</taxon>
        <taxon>Entelegynae</taxon>
        <taxon>Araneoidea</taxon>
        <taxon>Araneidae</taxon>
        <taxon>Araneus</taxon>
    </lineage>
</organism>
<dbReference type="EMBL" id="BGPR01046759">
    <property type="protein sequence ID" value="GBO23710.1"/>
    <property type="molecule type" value="Genomic_DNA"/>
</dbReference>
<gene>
    <name evidence="2" type="ORF">AVEN_170405_1</name>
    <name evidence="1" type="ORF">AVEN_91991_1</name>
</gene>
<accession>A0A4Y2VJ95</accession>
<proteinExistence type="predicted"/>
<evidence type="ECO:0000313" key="2">
    <source>
        <dbReference type="EMBL" id="GBO23710.1"/>
    </source>
</evidence>
<dbReference type="OrthoDB" id="616263at2759"/>
<keyword evidence="3" id="KW-1185">Reference proteome</keyword>
<dbReference type="Proteomes" id="UP000499080">
    <property type="component" value="Unassembled WGS sequence"/>
</dbReference>
<reference evidence="2 3" key="1">
    <citation type="journal article" date="2019" name="Sci. Rep.">
        <title>Orb-weaving spider Araneus ventricosus genome elucidates the spidroin gene catalogue.</title>
        <authorList>
            <person name="Kono N."/>
            <person name="Nakamura H."/>
            <person name="Ohtoshi R."/>
            <person name="Moran D.A.P."/>
            <person name="Shinohara A."/>
            <person name="Yoshida Y."/>
            <person name="Fujiwara M."/>
            <person name="Mori M."/>
            <person name="Tomita M."/>
            <person name="Arakawa K."/>
        </authorList>
    </citation>
    <scope>NUCLEOTIDE SEQUENCE [LARGE SCALE GENOMIC DNA]</scope>
</reference>
<comment type="caution">
    <text evidence="2">The sequence shown here is derived from an EMBL/GenBank/DDBJ whole genome shotgun (WGS) entry which is preliminary data.</text>
</comment>
<evidence type="ECO:0000313" key="3">
    <source>
        <dbReference type="Proteomes" id="UP000499080"/>
    </source>
</evidence>
<evidence type="ECO:0000313" key="1">
    <source>
        <dbReference type="EMBL" id="GBO23708.1"/>
    </source>
</evidence>